<feature type="region of interest" description="Disordered" evidence="1">
    <location>
        <begin position="53"/>
        <end position="78"/>
    </location>
</feature>
<dbReference type="Proteomes" id="UP001225605">
    <property type="component" value="Unassembled WGS sequence"/>
</dbReference>
<name>A0ABU0X6X3_9PSEU</name>
<comment type="caution">
    <text evidence="2">The sequence shown here is derived from an EMBL/GenBank/DDBJ whole genome shotgun (WGS) entry which is preliminary data.</text>
</comment>
<evidence type="ECO:0000313" key="3">
    <source>
        <dbReference type="Proteomes" id="UP001225605"/>
    </source>
</evidence>
<evidence type="ECO:0000256" key="1">
    <source>
        <dbReference type="SAM" id="MobiDB-lite"/>
    </source>
</evidence>
<proteinExistence type="predicted"/>
<protein>
    <submittedName>
        <fullName evidence="2">Uncharacterized protein</fullName>
    </submittedName>
</protein>
<dbReference type="EMBL" id="NSDM01000014">
    <property type="protein sequence ID" value="MDQ2587875.1"/>
    <property type="molecule type" value="Genomic_DNA"/>
</dbReference>
<organism evidence="2 3">
    <name type="scientific">Saccharothrix yanglingensis</name>
    <dbReference type="NCBI Taxonomy" id="659496"/>
    <lineage>
        <taxon>Bacteria</taxon>
        <taxon>Bacillati</taxon>
        <taxon>Actinomycetota</taxon>
        <taxon>Actinomycetes</taxon>
        <taxon>Pseudonocardiales</taxon>
        <taxon>Pseudonocardiaceae</taxon>
        <taxon>Saccharothrix</taxon>
    </lineage>
</organism>
<gene>
    <name evidence="2" type="ORF">CKY47_28580</name>
</gene>
<accession>A0ABU0X6X3</accession>
<keyword evidence="3" id="KW-1185">Reference proteome</keyword>
<sequence>MPMLEQQIGEQGLRVVESFTACGAAPDDLDVARAADEALARLEVLLAEAEAEAGSDLGTDAGTAAEPGGTPDRTGSLR</sequence>
<reference evidence="2 3" key="1">
    <citation type="submission" date="2017-06" db="EMBL/GenBank/DDBJ databases">
        <title>Cultured bacterium strain Saccharothrix yanglingensis Hhs.015.</title>
        <authorList>
            <person name="Xia Y."/>
        </authorList>
    </citation>
    <scope>NUCLEOTIDE SEQUENCE [LARGE SCALE GENOMIC DNA]</scope>
    <source>
        <strain evidence="2 3">Hhs.015</strain>
    </source>
</reference>
<evidence type="ECO:0000313" key="2">
    <source>
        <dbReference type="EMBL" id="MDQ2587875.1"/>
    </source>
</evidence>